<organism evidence="5 6">
    <name type="scientific">Vanrija albida</name>
    <dbReference type="NCBI Taxonomy" id="181172"/>
    <lineage>
        <taxon>Eukaryota</taxon>
        <taxon>Fungi</taxon>
        <taxon>Dikarya</taxon>
        <taxon>Basidiomycota</taxon>
        <taxon>Agaricomycotina</taxon>
        <taxon>Tremellomycetes</taxon>
        <taxon>Trichosporonales</taxon>
        <taxon>Trichosporonaceae</taxon>
        <taxon>Vanrija</taxon>
    </lineage>
</organism>
<evidence type="ECO:0000256" key="2">
    <source>
        <dbReference type="ARBA" id="ARBA00022857"/>
    </source>
</evidence>
<protein>
    <submittedName>
        <fullName evidence="5">Uncharacterized protein</fullName>
    </submittedName>
</protein>
<dbReference type="PRINTS" id="PR00080">
    <property type="entry name" value="SDRFAMILY"/>
</dbReference>
<evidence type="ECO:0000313" key="5">
    <source>
        <dbReference type="EMBL" id="KAL1411199.1"/>
    </source>
</evidence>
<evidence type="ECO:0000256" key="4">
    <source>
        <dbReference type="RuleBase" id="RU000363"/>
    </source>
</evidence>
<dbReference type="InterPro" id="IPR002347">
    <property type="entry name" value="SDR_fam"/>
</dbReference>
<dbReference type="Pfam" id="PF00106">
    <property type="entry name" value="adh_short"/>
    <property type="match status" value="1"/>
</dbReference>
<dbReference type="Gene3D" id="3.40.50.720">
    <property type="entry name" value="NAD(P)-binding Rossmann-like Domain"/>
    <property type="match status" value="1"/>
</dbReference>
<dbReference type="EMBL" id="JBBXJM010000002">
    <property type="protein sequence ID" value="KAL1411199.1"/>
    <property type="molecule type" value="Genomic_DNA"/>
</dbReference>
<comment type="caution">
    <text evidence="5">The sequence shown here is derived from an EMBL/GenBank/DDBJ whole genome shotgun (WGS) entry which is preliminary data.</text>
</comment>
<dbReference type="PROSITE" id="PS00061">
    <property type="entry name" value="ADH_SHORT"/>
    <property type="match status" value="1"/>
</dbReference>
<comment type="similarity">
    <text evidence="1 4">Belongs to the short-chain dehydrogenases/reductases (SDR) family.</text>
</comment>
<keyword evidence="6" id="KW-1185">Reference proteome</keyword>
<keyword evidence="3" id="KW-0560">Oxidoreductase</keyword>
<dbReference type="InterPro" id="IPR036291">
    <property type="entry name" value="NAD(P)-bd_dom_sf"/>
</dbReference>
<accession>A0ABR3Q907</accession>
<dbReference type="PRINTS" id="PR00081">
    <property type="entry name" value="GDHRDH"/>
</dbReference>
<sequence>MLTTRFAARLGASATRRLGATYGQTRNLNVFSSERLVGKNASSGIGASTAELFAKAGSNVVLLARRRANLDEVKAKCEAAHAEGGYSGSKVVVIEADMQDRKALDTVLDKTDGLKLDVLVNNAGLVRGREHVGAAEADIDVMFNTNVIGLIQLTQNVVRDFKKRNTGLIVNLGSVAGIESYPGGSIYCATKFAVHAFTDSLRHELIDTNVRIAEILPGMVETEFSVVRYRGDQGRADNEYKGITPLTGADVAEQIVWVASRAEHVQVANLLMFPSQQSAATRNWRRPE</sequence>
<dbReference type="PANTHER" id="PTHR42901:SF1">
    <property type="entry name" value="ALCOHOL DEHYDROGENASE"/>
    <property type="match status" value="1"/>
</dbReference>
<dbReference type="SUPFAM" id="SSF51735">
    <property type="entry name" value="NAD(P)-binding Rossmann-fold domains"/>
    <property type="match status" value="1"/>
</dbReference>
<gene>
    <name evidence="5" type="ORF">Q8F55_002150</name>
</gene>
<keyword evidence="2" id="KW-0521">NADP</keyword>
<evidence type="ECO:0000313" key="6">
    <source>
        <dbReference type="Proteomes" id="UP001565368"/>
    </source>
</evidence>
<dbReference type="InterPro" id="IPR020904">
    <property type="entry name" value="Sc_DH/Rdtase_CS"/>
</dbReference>
<dbReference type="GeneID" id="95983193"/>
<evidence type="ECO:0000256" key="1">
    <source>
        <dbReference type="ARBA" id="ARBA00006484"/>
    </source>
</evidence>
<dbReference type="Proteomes" id="UP001565368">
    <property type="component" value="Unassembled WGS sequence"/>
</dbReference>
<evidence type="ECO:0000256" key="3">
    <source>
        <dbReference type="ARBA" id="ARBA00023002"/>
    </source>
</evidence>
<reference evidence="5 6" key="1">
    <citation type="submission" date="2023-08" db="EMBL/GenBank/DDBJ databases">
        <title>Annotated Genome Sequence of Vanrija albida AlHP1.</title>
        <authorList>
            <person name="Herzog R."/>
        </authorList>
    </citation>
    <scope>NUCLEOTIDE SEQUENCE [LARGE SCALE GENOMIC DNA]</scope>
    <source>
        <strain evidence="5 6">AlHP1</strain>
    </source>
</reference>
<name>A0ABR3Q907_9TREE</name>
<dbReference type="RefSeq" id="XP_069211143.1">
    <property type="nucleotide sequence ID" value="XM_069350757.1"/>
</dbReference>
<dbReference type="PANTHER" id="PTHR42901">
    <property type="entry name" value="ALCOHOL DEHYDROGENASE"/>
    <property type="match status" value="1"/>
</dbReference>
<proteinExistence type="inferred from homology"/>